<evidence type="ECO:0000313" key="3">
    <source>
        <dbReference type="Proteomes" id="UP001142610"/>
    </source>
</evidence>
<organism evidence="2 3">
    <name type="scientific">Parvularcula maris</name>
    <dbReference type="NCBI Taxonomy" id="2965077"/>
    <lineage>
        <taxon>Bacteria</taxon>
        <taxon>Pseudomonadati</taxon>
        <taxon>Pseudomonadota</taxon>
        <taxon>Alphaproteobacteria</taxon>
        <taxon>Parvularculales</taxon>
        <taxon>Parvularculaceae</taxon>
        <taxon>Parvularcula</taxon>
    </lineage>
</organism>
<reference evidence="2" key="1">
    <citation type="submission" date="2022-07" db="EMBL/GenBank/DDBJ databases">
        <title>Parvularcula maris sp. nov., an algicidal bacterium isolated from seawater.</title>
        <authorList>
            <person name="Li F."/>
        </authorList>
    </citation>
    <scope>NUCLEOTIDE SEQUENCE</scope>
    <source>
        <strain evidence="2">BGMRC 0090</strain>
    </source>
</reference>
<feature type="domain" description="DprA winged helix" evidence="1">
    <location>
        <begin position="27"/>
        <end position="60"/>
    </location>
</feature>
<protein>
    <recommendedName>
        <fullName evidence="1">DprA winged helix domain-containing protein</fullName>
    </recommendedName>
</protein>
<dbReference type="Pfam" id="PF17782">
    <property type="entry name" value="WHD_DprA"/>
    <property type="match status" value="1"/>
</dbReference>
<dbReference type="Proteomes" id="UP001142610">
    <property type="component" value="Unassembled WGS sequence"/>
</dbReference>
<dbReference type="InterPro" id="IPR036390">
    <property type="entry name" value="WH_DNA-bd_sf"/>
</dbReference>
<comment type="caution">
    <text evidence="2">The sequence shown here is derived from an EMBL/GenBank/DDBJ whole genome shotgun (WGS) entry which is preliminary data.</text>
</comment>
<dbReference type="AlphaFoldDB" id="A0A9X2L912"/>
<keyword evidence="3" id="KW-1185">Reference proteome</keyword>
<evidence type="ECO:0000313" key="2">
    <source>
        <dbReference type="EMBL" id="MCQ8185290.1"/>
    </source>
</evidence>
<gene>
    <name evidence="2" type="ORF">NOG11_07785</name>
</gene>
<accession>A0A9X2L912</accession>
<evidence type="ECO:0000259" key="1">
    <source>
        <dbReference type="Pfam" id="PF17782"/>
    </source>
</evidence>
<sequence length="82" mass="9178">MVQRREAQSLVDRYQRLGCLEAVRRKNAVSPDEVSRWCGLPMRHVLRHLAALERDGEVLRDGALFRPAVTAATPARTVAVIA</sequence>
<dbReference type="EMBL" id="JANIBC010000004">
    <property type="protein sequence ID" value="MCQ8185290.1"/>
    <property type="molecule type" value="Genomic_DNA"/>
</dbReference>
<name>A0A9X2L912_9PROT</name>
<dbReference type="SUPFAM" id="SSF46785">
    <property type="entry name" value="Winged helix' DNA-binding domain"/>
    <property type="match status" value="1"/>
</dbReference>
<dbReference type="RefSeq" id="WP_256619161.1">
    <property type="nucleotide sequence ID" value="NZ_JANIBC010000004.1"/>
</dbReference>
<dbReference type="InterPro" id="IPR041614">
    <property type="entry name" value="DprA_WH"/>
</dbReference>
<proteinExistence type="predicted"/>